<dbReference type="GO" id="GO:0005524">
    <property type="term" value="F:ATP binding"/>
    <property type="evidence" value="ECO:0007669"/>
    <property type="project" value="UniProtKB-KW"/>
</dbReference>
<dbReference type="AlphaFoldDB" id="A8F3B4"/>
<keyword evidence="6" id="KW-1185">Reference proteome</keyword>
<dbReference type="InterPro" id="IPR050319">
    <property type="entry name" value="ABC_transp_ATP-bind"/>
</dbReference>
<dbReference type="InterPro" id="IPR003593">
    <property type="entry name" value="AAA+_ATPase"/>
</dbReference>
<evidence type="ECO:0000259" key="4">
    <source>
        <dbReference type="PROSITE" id="PS50893"/>
    </source>
</evidence>
<gene>
    <name evidence="5" type="ordered locus">Tlet_0076</name>
</gene>
<evidence type="ECO:0000256" key="1">
    <source>
        <dbReference type="ARBA" id="ARBA00022448"/>
    </source>
</evidence>
<reference evidence="5 6" key="1">
    <citation type="submission" date="2007-08" db="EMBL/GenBank/DDBJ databases">
        <title>Complete sequence of Thermotoga lettingae TMO.</title>
        <authorList>
            <consortium name="US DOE Joint Genome Institute"/>
            <person name="Copeland A."/>
            <person name="Lucas S."/>
            <person name="Lapidus A."/>
            <person name="Barry K."/>
            <person name="Glavina del Rio T."/>
            <person name="Dalin E."/>
            <person name="Tice H."/>
            <person name="Pitluck S."/>
            <person name="Foster B."/>
            <person name="Bruce D."/>
            <person name="Schmutz J."/>
            <person name="Larimer F."/>
            <person name="Land M."/>
            <person name="Hauser L."/>
            <person name="Kyrpides N."/>
            <person name="Mikhailova N."/>
            <person name="Nelson K."/>
            <person name="Gogarten J.P."/>
            <person name="Noll K."/>
            <person name="Richardson P."/>
        </authorList>
    </citation>
    <scope>NUCLEOTIDE SEQUENCE [LARGE SCALE GENOMIC DNA]</scope>
    <source>
        <strain evidence="6">ATCC BAA-301 / DSM 14385 / NBRC 107922 / TMO</strain>
    </source>
</reference>
<dbReference type="PANTHER" id="PTHR43776:SF8">
    <property type="entry name" value="ABC TRANSPORTER, ATP-BINDING PROTEIN"/>
    <property type="match status" value="1"/>
</dbReference>
<dbReference type="FunFam" id="3.40.50.300:FF:000016">
    <property type="entry name" value="Oligopeptide ABC transporter ATP-binding component"/>
    <property type="match status" value="1"/>
</dbReference>
<dbReference type="NCBIfam" id="TIGR01727">
    <property type="entry name" value="oligo_HPY"/>
    <property type="match status" value="1"/>
</dbReference>
<dbReference type="GO" id="GO:0016887">
    <property type="term" value="F:ATP hydrolysis activity"/>
    <property type="evidence" value="ECO:0007669"/>
    <property type="project" value="InterPro"/>
</dbReference>
<dbReference type="CDD" id="cd03257">
    <property type="entry name" value="ABC_NikE_OppD_transporters"/>
    <property type="match status" value="1"/>
</dbReference>
<dbReference type="GO" id="GO:0015833">
    <property type="term" value="P:peptide transport"/>
    <property type="evidence" value="ECO:0007669"/>
    <property type="project" value="InterPro"/>
</dbReference>
<dbReference type="InterPro" id="IPR017871">
    <property type="entry name" value="ABC_transporter-like_CS"/>
</dbReference>
<organism evidence="5 6">
    <name type="scientific">Pseudothermotoga lettingae (strain ATCC BAA-301 / DSM 14385 / NBRC 107922 / TMO)</name>
    <name type="common">Thermotoga lettingae</name>
    <dbReference type="NCBI Taxonomy" id="416591"/>
    <lineage>
        <taxon>Bacteria</taxon>
        <taxon>Thermotogati</taxon>
        <taxon>Thermotogota</taxon>
        <taxon>Thermotogae</taxon>
        <taxon>Thermotogales</taxon>
        <taxon>Thermotogaceae</taxon>
        <taxon>Pseudothermotoga</taxon>
    </lineage>
</organism>
<keyword evidence="1" id="KW-0813">Transport</keyword>
<dbReference type="PANTHER" id="PTHR43776">
    <property type="entry name" value="TRANSPORT ATP-BINDING PROTEIN"/>
    <property type="match status" value="1"/>
</dbReference>
<dbReference type="HOGENOM" id="CLU_000604_1_23_0"/>
<evidence type="ECO:0000256" key="3">
    <source>
        <dbReference type="ARBA" id="ARBA00022840"/>
    </source>
</evidence>
<dbReference type="Pfam" id="PF08352">
    <property type="entry name" value="oligo_HPY"/>
    <property type="match status" value="1"/>
</dbReference>
<evidence type="ECO:0000313" key="6">
    <source>
        <dbReference type="Proteomes" id="UP000002016"/>
    </source>
</evidence>
<dbReference type="OrthoDB" id="9815712at2"/>
<evidence type="ECO:0000313" key="5">
    <source>
        <dbReference type="EMBL" id="ABV32648.1"/>
    </source>
</evidence>
<dbReference type="RefSeq" id="WP_012002129.1">
    <property type="nucleotide sequence ID" value="NC_009828.1"/>
</dbReference>
<keyword evidence="3" id="KW-0067">ATP-binding</keyword>
<dbReference type="Gene3D" id="3.40.50.300">
    <property type="entry name" value="P-loop containing nucleotide triphosphate hydrolases"/>
    <property type="match status" value="1"/>
</dbReference>
<dbReference type="EMBL" id="CP000812">
    <property type="protein sequence ID" value="ABV32648.1"/>
    <property type="molecule type" value="Genomic_DNA"/>
</dbReference>
<dbReference type="SMART" id="SM00382">
    <property type="entry name" value="AAA"/>
    <property type="match status" value="1"/>
</dbReference>
<evidence type="ECO:0000256" key="2">
    <source>
        <dbReference type="ARBA" id="ARBA00022741"/>
    </source>
</evidence>
<dbReference type="SUPFAM" id="SSF52540">
    <property type="entry name" value="P-loop containing nucleoside triphosphate hydrolases"/>
    <property type="match status" value="1"/>
</dbReference>
<protein>
    <submittedName>
        <fullName evidence="5">Oligopeptide/dipeptide ABC transporter, ATPase subunit</fullName>
    </submittedName>
</protein>
<dbReference type="PROSITE" id="PS00211">
    <property type="entry name" value="ABC_TRANSPORTER_1"/>
    <property type="match status" value="1"/>
</dbReference>
<keyword evidence="2" id="KW-0547">Nucleotide-binding</keyword>
<dbReference type="InterPro" id="IPR027417">
    <property type="entry name" value="P-loop_NTPase"/>
</dbReference>
<dbReference type="InterPro" id="IPR013563">
    <property type="entry name" value="Oligopep_ABC_C"/>
</dbReference>
<dbReference type="GO" id="GO:0055085">
    <property type="term" value="P:transmembrane transport"/>
    <property type="evidence" value="ECO:0007669"/>
    <property type="project" value="UniProtKB-ARBA"/>
</dbReference>
<sequence>MLRVENLSKNFPVEFDIFGKPKRFLKAVQDVSFQVEKGSVFSIVGESGSGKSTIARILSGIYNPSSGKIYYEGKILKDAKRIKDIQIVFQDPETSLNPRKTISFIVEEGLLVHRSASRFERKKIVRDAIKSVGLTSDILKKYPHQLSGGQKQRVAIARSLVLKPKLLILDEPTSALDVSVQAQILNLLMELKELYNLTYILITHDLKIVNHLSDQVMVLYLGQIMEMGRCDSIIENPFHPYTKSLIESIPKPGENNLENFSLSGEMPSPLNPPEGCAFQTRCPVAFEKCSKKPPLMNFRGRKVRCHLYNQEV</sequence>
<accession>A8F3B4</accession>
<dbReference type="STRING" id="416591.Tlet_0076"/>
<dbReference type="Pfam" id="PF00005">
    <property type="entry name" value="ABC_tran"/>
    <property type="match status" value="1"/>
</dbReference>
<dbReference type="PROSITE" id="PS50893">
    <property type="entry name" value="ABC_TRANSPORTER_2"/>
    <property type="match status" value="1"/>
</dbReference>
<dbReference type="InterPro" id="IPR003439">
    <property type="entry name" value="ABC_transporter-like_ATP-bd"/>
</dbReference>
<proteinExistence type="predicted"/>
<reference evidence="5 6" key="2">
    <citation type="journal article" date="2009" name="Proc. Natl. Acad. Sci. U.S.A.">
        <title>On the chimeric nature, thermophilic origin, and phylogenetic placement of the Thermotogales.</title>
        <authorList>
            <person name="Zhaxybayeva O."/>
            <person name="Swithers K.S."/>
            <person name="Lapierre P."/>
            <person name="Fournier G.P."/>
            <person name="Bickhart D.M."/>
            <person name="DeBoy R.T."/>
            <person name="Nelson K.E."/>
            <person name="Nesbo C.L."/>
            <person name="Doolittle W.F."/>
            <person name="Gogarten J.P."/>
            <person name="Noll K.M."/>
        </authorList>
    </citation>
    <scope>NUCLEOTIDE SEQUENCE [LARGE SCALE GENOMIC DNA]</scope>
    <source>
        <strain evidence="6">ATCC BAA-301 / DSM 14385 / NBRC 107922 / TMO</strain>
    </source>
</reference>
<dbReference type="Proteomes" id="UP000002016">
    <property type="component" value="Chromosome"/>
</dbReference>
<dbReference type="eggNOG" id="COG4608">
    <property type="taxonomic scope" value="Bacteria"/>
</dbReference>
<dbReference type="KEGG" id="tle:Tlet_0076"/>
<feature type="domain" description="ABC transporter" evidence="4">
    <location>
        <begin position="2"/>
        <end position="246"/>
    </location>
</feature>
<name>A8F3B4_PSELT</name>